<comment type="caution">
    <text evidence="1">The sequence shown here is derived from an EMBL/GenBank/DDBJ whole genome shotgun (WGS) entry which is preliminary data.</text>
</comment>
<dbReference type="SUPFAM" id="SSF56281">
    <property type="entry name" value="Metallo-hydrolase/oxidoreductase"/>
    <property type="match status" value="1"/>
</dbReference>
<dbReference type="InterPro" id="IPR036866">
    <property type="entry name" value="RibonucZ/Hydroxyglut_hydro"/>
</dbReference>
<dbReference type="Gene3D" id="3.60.15.10">
    <property type="entry name" value="Ribonuclease Z/Hydroxyacylglutathione hydrolase-like"/>
    <property type="match status" value="1"/>
</dbReference>
<evidence type="ECO:0000313" key="2">
    <source>
        <dbReference type="Proteomes" id="UP001159427"/>
    </source>
</evidence>
<reference evidence="1 2" key="1">
    <citation type="submission" date="2022-05" db="EMBL/GenBank/DDBJ databases">
        <authorList>
            <consortium name="Genoscope - CEA"/>
            <person name="William W."/>
        </authorList>
    </citation>
    <scope>NUCLEOTIDE SEQUENCE [LARGE SCALE GENOMIC DNA]</scope>
</reference>
<accession>A0ABN8R9T6</accession>
<organism evidence="1 2">
    <name type="scientific">Porites evermanni</name>
    <dbReference type="NCBI Taxonomy" id="104178"/>
    <lineage>
        <taxon>Eukaryota</taxon>
        <taxon>Metazoa</taxon>
        <taxon>Cnidaria</taxon>
        <taxon>Anthozoa</taxon>
        <taxon>Hexacorallia</taxon>
        <taxon>Scleractinia</taxon>
        <taxon>Fungiina</taxon>
        <taxon>Poritidae</taxon>
        <taxon>Porites</taxon>
    </lineage>
</organism>
<dbReference type="Proteomes" id="UP001159427">
    <property type="component" value="Unassembled WGS sequence"/>
</dbReference>
<evidence type="ECO:0008006" key="3">
    <source>
        <dbReference type="Google" id="ProtNLM"/>
    </source>
</evidence>
<name>A0ABN8R9T6_9CNID</name>
<dbReference type="EMBL" id="CALNXI010001734">
    <property type="protein sequence ID" value="CAH3175981.1"/>
    <property type="molecule type" value="Genomic_DNA"/>
</dbReference>
<keyword evidence="2" id="KW-1185">Reference proteome</keyword>
<protein>
    <recommendedName>
        <fullName evidence="3">Metallo-beta-lactamase domain-containing protein</fullName>
    </recommendedName>
</protein>
<proteinExistence type="predicted"/>
<gene>
    <name evidence="1" type="ORF">PEVE_00010421</name>
</gene>
<evidence type="ECO:0000313" key="1">
    <source>
        <dbReference type="EMBL" id="CAH3175981.1"/>
    </source>
</evidence>
<sequence length="176" mass="20496">MADVGAGVLKPCREKLGTTENKFPRNVFISHNHMDHSGELPMLFAVESKRRHAACEPRLKVLCGPEVEHKLKVHRLDEMLTMYRPEQVADWVVCKQDGDPTYLDEDRDFFITVYRTLHGEVCYGKRKIDWLPRKEGKMGPAILRARDRLLCLSVKNLITMPKYWPGIFQRLLWFSA</sequence>